<protein>
    <recommendedName>
        <fullName evidence="3 9">Gluconokinase</fullName>
        <ecNumber evidence="3 9">2.7.1.12</ecNumber>
    </recommendedName>
</protein>
<evidence type="ECO:0000256" key="5">
    <source>
        <dbReference type="ARBA" id="ARBA00022741"/>
    </source>
</evidence>
<keyword evidence="7 9" id="KW-0067">ATP-binding</keyword>
<evidence type="ECO:0000313" key="11">
    <source>
        <dbReference type="Proteomes" id="UP000315868"/>
    </source>
</evidence>
<dbReference type="InterPro" id="IPR006001">
    <property type="entry name" value="Therm_gnt_kin"/>
</dbReference>
<dbReference type="CDD" id="cd02021">
    <property type="entry name" value="GntK"/>
    <property type="match status" value="1"/>
</dbReference>
<dbReference type="NCBIfam" id="TIGR01313">
    <property type="entry name" value="therm_gnt_kin"/>
    <property type="match status" value="1"/>
</dbReference>
<keyword evidence="4 9" id="KW-0808">Transferase</keyword>
<reference evidence="10 11" key="1">
    <citation type="submission" date="2019-01" db="EMBL/GenBank/DDBJ databases">
        <title>Coherence of Microcystis species and biogeography revealed through population genomics.</title>
        <authorList>
            <person name="Perez-Carrascal O.M."/>
            <person name="Terrat Y."/>
            <person name="Giani A."/>
            <person name="Fortin N."/>
            <person name="Tromas N."/>
            <person name="Shapiro B.J."/>
        </authorList>
    </citation>
    <scope>NUCLEOTIDE SEQUENCE [LARGE SCALE GENOMIC DNA]</scope>
    <source>
        <strain evidence="10">Mf_QC_C_20070823_S10D</strain>
    </source>
</reference>
<dbReference type="EC" id="2.7.1.12" evidence="3 9"/>
<proteinExistence type="inferred from homology"/>
<dbReference type="PANTHER" id="PTHR43442">
    <property type="entry name" value="GLUCONOKINASE-RELATED"/>
    <property type="match status" value="1"/>
</dbReference>
<evidence type="ECO:0000313" key="10">
    <source>
        <dbReference type="EMBL" id="TRV06037.1"/>
    </source>
</evidence>
<comment type="similarity">
    <text evidence="2 9">Belongs to the gluconokinase GntK/GntV family.</text>
</comment>
<organism evidence="10 11">
    <name type="scientific">Microcystis flos-aquae Mf_QC_C_20070823_S10D</name>
    <dbReference type="NCBI Taxonomy" id="2486236"/>
    <lineage>
        <taxon>Bacteria</taxon>
        <taxon>Bacillati</taxon>
        <taxon>Cyanobacteriota</taxon>
        <taxon>Cyanophyceae</taxon>
        <taxon>Oscillatoriophycideae</taxon>
        <taxon>Chroococcales</taxon>
        <taxon>Microcystaceae</taxon>
        <taxon>Microcystis</taxon>
    </lineage>
</organism>
<dbReference type="SUPFAM" id="SSF52540">
    <property type="entry name" value="P-loop containing nucleoside triphosphate hydrolases"/>
    <property type="match status" value="1"/>
</dbReference>
<evidence type="ECO:0000256" key="1">
    <source>
        <dbReference type="ARBA" id="ARBA00004761"/>
    </source>
</evidence>
<evidence type="ECO:0000256" key="8">
    <source>
        <dbReference type="ARBA" id="ARBA00048090"/>
    </source>
</evidence>
<evidence type="ECO:0000256" key="3">
    <source>
        <dbReference type="ARBA" id="ARBA00012054"/>
    </source>
</evidence>
<dbReference type="Pfam" id="PF13671">
    <property type="entry name" value="AAA_33"/>
    <property type="match status" value="1"/>
</dbReference>
<dbReference type="EMBL" id="SFAM01000224">
    <property type="protein sequence ID" value="TRV06037.1"/>
    <property type="molecule type" value="Genomic_DNA"/>
</dbReference>
<comment type="catalytic activity">
    <reaction evidence="8 9">
        <text>D-gluconate + ATP = 6-phospho-D-gluconate + ADP + H(+)</text>
        <dbReference type="Rhea" id="RHEA:19433"/>
        <dbReference type="ChEBI" id="CHEBI:15378"/>
        <dbReference type="ChEBI" id="CHEBI:18391"/>
        <dbReference type="ChEBI" id="CHEBI:30616"/>
        <dbReference type="ChEBI" id="CHEBI:58759"/>
        <dbReference type="ChEBI" id="CHEBI:456216"/>
        <dbReference type="EC" id="2.7.1.12"/>
    </reaction>
</comment>
<dbReference type="GO" id="GO:0046316">
    <property type="term" value="F:gluconokinase activity"/>
    <property type="evidence" value="ECO:0007669"/>
    <property type="project" value="UniProtKB-EC"/>
</dbReference>
<evidence type="ECO:0000256" key="9">
    <source>
        <dbReference type="RuleBase" id="RU363066"/>
    </source>
</evidence>
<evidence type="ECO:0000256" key="4">
    <source>
        <dbReference type="ARBA" id="ARBA00022679"/>
    </source>
</evidence>
<comment type="caution">
    <text evidence="10">The sequence shown here is derived from an EMBL/GenBank/DDBJ whole genome shotgun (WGS) entry which is preliminary data.</text>
</comment>
<dbReference type="Gene3D" id="3.40.50.300">
    <property type="entry name" value="P-loop containing nucleotide triphosphate hydrolases"/>
    <property type="match status" value="1"/>
</dbReference>
<keyword evidence="6 9" id="KW-0418">Kinase</keyword>
<dbReference type="GO" id="GO:0005737">
    <property type="term" value="C:cytoplasm"/>
    <property type="evidence" value="ECO:0007669"/>
    <property type="project" value="TreeGrafter"/>
</dbReference>
<dbReference type="Proteomes" id="UP000315868">
    <property type="component" value="Unassembled WGS sequence"/>
</dbReference>
<dbReference type="AlphaFoldDB" id="A0A552KDI0"/>
<comment type="pathway">
    <text evidence="1">Carbohydrate acid metabolism.</text>
</comment>
<dbReference type="PANTHER" id="PTHR43442:SF3">
    <property type="entry name" value="GLUCONOKINASE-RELATED"/>
    <property type="match status" value="1"/>
</dbReference>
<name>A0A552KDI0_9CHRO</name>
<sequence>MDGCPLVWIIMGVAGSGKTVVGRLLSERLESDFLEGDRRHPLSNIIKMLSQKSLQDEDRRQWLLEIEDDIRRAITQNREAVITCSALKASYRRQLTSLGQVQLVWLNVPEPELELRLANRLNHYMKLEMLHSQIASFEPISPEENVIAVNGLLMPDEIVNELLEKAMQIFPNMKKPWWQRCAE</sequence>
<evidence type="ECO:0000256" key="2">
    <source>
        <dbReference type="ARBA" id="ARBA00008420"/>
    </source>
</evidence>
<dbReference type="GO" id="GO:0005975">
    <property type="term" value="P:carbohydrate metabolic process"/>
    <property type="evidence" value="ECO:0007669"/>
    <property type="project" value="InterPro"/>
</dbReference>
<dbReference type="InterPro" id="IPR027417">
    <property type="entry name" value="P-loop_NTPase"/>
</dbReference>
<accession>A0A552KDI0</accession>
<dbReference type="GO" id="GO:0005524">
    <property type="term" value="F:ATP binding"/>
    <property type="evidence" value="ECO:0007669"/>
    <property type="project" value="UniProtKB-KW"/>
</dbReference>
<keyword evidence="5 9" id="KW-0547">Nucleotide-binding</keyword>
<gene>
    <name evidence="10" type="ORF">EWV45_23110</name>
</gene>
<evidence type="ECO:0000256" key="6">
    <source>
        <dbReference type="ARBA" id="ARBA00022777"/>
    </source>
</evidence>
<evidence type="ECO:0000256" key="7">
    <source>
        <dbReference type="ARBA" id="ARBA00022840"/>
    </source>
</evidence>